<organism evidence="2 3">
    <name type="scientific">Xylaria bambusicola</name>
    <dbReference type="NCBI Taxonomy" id="326684"/>
    <lineage>
        <taxon>Eukaryota</taxon>
        <taxon>Fungi</taxon>
        <taxon>Dikarya</taxon>
        <taxon>Ascomycota</taxon>
        <taxon>Pezizomycotina</taxon>
        <taxon>Sordariomycetes</taxon>
        <taxon>Xylariomycetidae</taxon>
        <taxon>Xylariales</taxon>
        <taxon>Xylariaceae</taxon>
        <taxon>Xylaria</taxon>
    </lineage>
</organism>
<protein>
    <submittedName>
        <fullName evidence="2">Uncharacterized protein</fullName>
    </submittedName>
</protein>
<name>A0AAN7UN47_9PEZI</name>
<sequence length="100" mass="11230">MSKGTKRCTEKGQVGPRKVQKLHQTRTAATKKKQKMPRTAVQGAAATKADQKRAPAVVEEPLLTAREMNLILNTPLRPRPAPMAPRWSTYDPYYSTEGRR</sequence>
<comment type="caution">
    <text evidence="2">The sequence shown here is derived from an EMBL/GenBank/DDBJ whole genome shotgun (WGS) entry which is preliminary data.</text>
</comment>
<evidence type="ECO:0000313" key="3">
    <source>
        <dbReference type="Proteomes" id="UP001305414"/>
    </source>
</evidence>
<dbReference type="AlphaFoldDB" id="A0AAN7UN47"/>
<proteinExistence type="predicted"/>
<dbReference type="Proteomes" id="UP001305414">
    <property type="component" value="Unassembled WGS sequence"/>
</dbReference>
<dbReference type="EMBL" id="JAWHQM010000059">
    <property type="protein sequence ID" value="KAK5635890.1"/>
    <property type="molecule type" value="Genomic_DNA"/>
</dbReference>
<feature type="region of interest" description="Disordered" evidence="1">
    <location>
        <begin position="75"/>
        <end position="100"/>
    </location>
</feature>
<feature type="compositionally biased region" description="Basic residues" evidence="1">
    <location>
        <begin position="18"/>
        <end position="36"/>
    </location>
</feature>
<accession>A0AAN7UN47</accession>
<gene>
    <name evidence="2" type="ORF">RRF57_011602</name>
</gene>
<evidence type="ECO:0000256" key="1">
    <source>
        <dbReference type="SAM" id="MobiDB-lite"/>
    </source>
</evidence>
<evidence type="ECO:0000313" key="2">
    <source>
        <dbReference type="EMBL" id="KAK5635890.1"/>
    </source>
</evidence>
<feature type="region of interest" description="Disordered" evidence="1">
    <location>
        <begin position="1"/>
        <end position="54"/>
    </location>
</feature>
<keyword evidence="3" id="KW-1185">Reference proteome</keyword>
<reference evidence="2 3" key="1">
    <citation type="submission" date="2023-10" db="EMBL/GenBank/DDBJ databases">
        <title>Draft genome sequence of Xylaria bambusicola isolate GMP-LS, the root and basal stem rot pathogen of sugarcane in Indonesia.</title>
        <authorList>
            <person name="Selvaraj P."/>
            <person name="Muralishankar V."/>
            <person name="Muruganantham S."/>
            <person name="Sp S."/>
            <person name="Haryani S."/>
            <person name="Lau K.J.X."/>
            <person name="Naqvi N.I."/>
        </authorList>
    </citation>
    <scope>NUCLEOTIDE SEQUENCE [LARGE SCALE GENOMIC DNA]</scope>
    <source>
        <strain evidence="2">GMP-LS</strain>
    </source>
</reference>